<dbReference type="InterPro" id="IPR027417">
    <property type="entry name" value="P-loop_NTPase"/>
</dbReference>
<dbReference type="Gene3D" id="1.10.10.60">
    <property type="entry name" value="Homeodomain-like"/>
    <property type="match status" value="1"/>
</dbReference>
<protein>
    <submittedName>
        <fullName evidence="8">Acetoacetate metabolism regulatory protein AtoC</fullName>
    </submittedName>
</protein>
<sequence>MGEYRVLLIDDEEDVLYSLQRILLRDKELKIDTAENGVVGLELCKKNRYDIIITDLIMGEINGLEIIEEVKKIDENSIIILITGKGNEEIYKEAIEKGAYDYFSKPFNYTEFFKVIRNAKEKLDLELYQEKYKNITEKENKFYNIYYKSEEMREVIEKIKKISKIDSPVLINGESGVGKELIAESIHMNSLRNNKPFIKINCGALPENLIESELFGYEKGAFTGAEKNKKGKLELGNNGSVFLDEIGELNIYSQVKLLRVLEDGQLEKLGSEGTKKIDIRIIAATNVDLKKNISENKFRMDLYYRLGVFNIVIPPLRERREDIIFLAEKFLDDFSNKFNIERKIMSDGLKLKLLNYSWPGNIRELKNVIQNILLLSGDKNVISVEMLPEFLFERHLEDEKLEFEELPLREYMKKNEKKYLKKMYSKYKDNKSHLAKILGVTRKTLYDKLKEYGI</sequence>
<dbReference type="AlphaFoldDB" id="A0AAU9D195"/>
<dbReference type="GO" id="GO:0005524">
    <property type="term" value="F:ATP binding"/>
    <property type="evidence" value="ECO:0007669"/>
    <property type="project" value="UniProtKB-KW"/>
</dbReference>
<dbReference type="InterPro" id="IPR001789">
    <property type="entry name" value="Sig_transdc_resp-reg_receiver"/>
</dbReference>
<dbReference type="Pfam" id="PF00158">
    <property type="entry name" value="Sigma54_activat"/>
    <property type="match status" value="1"/>
</dbReference>
<dbReference type="PANTHER" id="PTHR32071">
    <property type="entry name" value="TRANSCRIPTIONAL REGULATORY PROTEIN"/>
    <property type="match status" value="1"/>
</dbReference>
<dbReference type="InterPro" id="IPR002197">
    <property type="entry name" value="HTH_Fis"/>
</dbReference>
<dbReference type="GO" id="GO:0043565">
    <property type="term" value="F:sequence-specific DNA binding"/>
    <property type="evidence" value="ECO:0007669"/>
    <property type="project" value="InterPro"/>
</dbReference>
<dbReference type="Gene3D" id="3.40.50.2300">
    <property type="match status" value="1"/>
</dbReference>
<name>A0AAU9D195_9FUSO</name>
<dbReference type="SUPFAM" id="SSF52172">
    <property type="entry name" value="CheY-like"/>
    <property type="match status" value="1"/>
</dbReference>
<dbReference type="InterPro" id="IPR025662">
    <property type="entry name" value="Sigma_54_int_dom_ATP-bd_1"/>
</dbReference>
<keyword evidence="9" id="KW-1185">Reference proteome</keyword>
<dbReference type="PROSITE" id="PS00688">
    <property type="entry name" value="SIGMA54_INTERACT_3"/>
    <property type="match status" value="1"/>
</dbReference>
<keyword evidence="3" id="KW-0805">Transcription regulation</keyword>
<dbReference type="Pfam" id="PF00072">
    <property type="entry name" value="Response_reg"/>
    <property type="match status" value="1"/>
</dbReference>
<evidence type="ECO:0000259" key="6">
    <source>
        <dbReference type="PROSITE" id="PS50045"/>
    </source>
</evidence>
<dbReference type="CDD" id="cd00009">
    <property type="entry name" value="AAA"/>
    <property type="match status" value="1"/>
</dbReference>
<dbReference type="FunFam" id="3.40.50.300:FF:000006">
    <property type="entry name" value="DNA-binding transcriptional regulator NtrC"/>
    <property type="match status" value="1"/>
</dbReference>
<dbReference type="PROSITE" id="PS00675">
    <property type="entry name" value="SIGMA54_INTERACT_1"/>
    <property type="match status" value="1"/>
</dbReference>
<evidence type="ECO:0000313" key="8">
    <source>
        <dbReference type="EMBL" id="BDU49744.1"/>
    </source>
</evidence>
<dbReference type="PROSITE" id="PS50045">
    <property type="entry name" value="SIGMA54_INTERACT_4"/>
    <property type="match status" value="1"/>
</dbReference>
<feature type="domain" description="Response regulatory" evidence="7">
    <location>
        <begin position="5"/>
        <end position="120"/>
    </location>
</feature>
<dbReference type="SMART" id="SM00382">
    <property type="entry name" value="AAA"/>
    <property type="match status" value="1"/>
</dbReference>
<proteinExistence type="predicted"/>
<dbReference type="InterPro" id="IPR058031">
    <property type="entry name" value="AAA_lid_NorR"/>
</dbReference>
<keyword evidence="4" id="KW-0804">Transcription</keyword>
<evidence type="ECO:0000256" key="2">
    <source>
        <dbReference type="ARBA" id="ARBA00022840"/>
    </source>
</evidence>
<dbReference type="PANTHER" id="PTHR32071:SF57">
    <property type="entry name" value="C4-DICARBOXYLATE TRANSPORT TRANSCRIPTIONAL REGULATORY PROTEIN DCTD"/>
    <property type="match status" value="1"/>
</dbReference>
<dbReference type="Gene3D" id="1.10.8.60">
    <property type="match status" value="1"/>
</dbReference>
<feature type="domain" description="Sigma-54 factor interaction" evidence="6">
    <location>
        <begin position="145"/>
        <end position="374"/>
    </location>
</feature>
<dbReference type="GO" id="GO:0000160">
    <property type="term" value="P:phosphorelay signal transduction system"/>
    <property type="evidence" value="ECO:0007669"/>
    <property type="project" value="InterPro"/>
</dbReference>
<dbReference type="SUPFAM" id="SSF46689">
    <property type="entry name" value="Homeodomain-like"/>
    <property type="match status" value="1"/>
</dbReference>
<dbReference type="InterPro" id="IPR002078">
    <property type="entry name" value="Sigma_54_int"/>
</dbReference>
<dbReference type="EMBL" id="AP027059">
    <property type="protein sequence ID" value="BDU49744.1"/>
    <property type="molecule type" value="Genomic_DNA"/>
</dbReference>
<keyword evidence="5" id="KW-0597">Phosphoprotein</keyword>
<dbReference type="Gene3D" id="3.40.50.300">
    <property type="entry name" value="P-loop containing nucleotide triphosphate hydrolases"/>
    <property type="match status" value="1"/>
</dbReference>
<dbReference type="KEGG" id="haby:HLVA_03130"/>
<dbReference type="RefSeq" id="WP_307904690.1">
    <property type="nucleotide sequence ID" value="NZ_AP027059.1"/>
</dbReference>
<dbReference type="SUPFAM" id="SSF52540">
    <property type="entry name" value="P-loop containing nucleoside triphosphate hydrolases"/>
    <property type="match status" value="1"/>
</dbReference>
<accession>A0AAU9D195</accession>
<feature type="modified residue" description="4-aspartylphosphate" evidence="5">
    <location>
        <position position="55"/>
    </location>
</feature>
<dbReference type="Pfam" id="PF25601">
    <property type="entry name" value="AAA_lid_14"/>
    <property type="match status" value="1"/>
</dbReference>
<evidence type="ECO:0000256" key="3">
    <source>
        <dbReference type="ARBA" id="ARBA00023015"/>
    </source>
</evidence>
<dbReference type="InterPro" id="IPR025944">
    <property type="entry name" value="Sigma_54_int_dom_CS"/>
</dbReference>
<dbReference type="InterPro" id="IPR011006">
    <property type="entry name" value="CheY-like_superfamily"/>
</dbReference>
<dbReference type="CDD" id="cd00156">
    <property type="entry name" value="REC"/>
    <property type="match status" value="1"/>
</dbReference>
<evidence type="ECO:0000256" key="4">
    <source>
        <dbReference type="ARBA" id="ARBA00023163"/>
    </source>
</evidence>
<dbReference type="InterPro" id="IPR009057">
    <property type="entry name" value="Homeodomain-like_sf"/>
</dbReference>
<dbReference type="PROSITE" id="PS50110">
    <property type="entry name" value="RESPONSE_REGULATORY"/>
    <property type="match status" value="1"/>
</dbReference>
<dbReference type="InterPro" id="IPR003593">
    <property type="entry name" value="AAA+_ATPase"/>
</dbReference>
<reference evidence="8 9" key="1">
    <citation type="submission" date="2022-11" db="EMBL/GenBank/DDBJ databases">
        <title>Haliovirga abyssi gen. nov., sp. nov., a mesophilic fermentative bacterium isolated from the Iheya North hydrothermal field and the proposal of Haliovirgaceae fam. nov.</title>
        <authorList>
            <person name="Miyazaki U."/>
            <person name="Tame A."/>
            <person name="Miyazaki J."/>
            <person name="Takai K."/>
            <person name="Sawayama S."/>
            <person name="Kitajima M."/>
            <person name="Okamoto A."/>
            <person name="Nakagawa S."/>
        </authorList>
    </citation>
    <scope>NUCLEOTIDE SEQUENCE [LARGE SCALE GENOMIC DNA]</scope>
    <source>
        <strain evidence="8 9">IC12</strain>
    </source>
</reference>
<keyword evidence="2" id="KW-0067">ATP-binding</keyword>
<dbReference type="GO" id="GO:0006355">
    <property type="term" value="P:regulation of DNA-templated transcription"/>
    <property type="evidence" value="ECO:0007669"/>
    <property type="project" value="InterPro"/>
</dbReference>
<gene>
    <name evidence="8" type="ORF">HLVA_03130</name>
</gene>
<dbReference type="Pfam" id="PF02954">
    <property type="entry name" value="HTH_8"/>
    <property type="match status" value="1"/>
</dbReference>
<evidence type="ECO:0000313" key="9">
    <source>
        <dbReference type="Proteomes" id="UP001321582"/>
    </source>
</evidence>
<evidence type="ECO:0000259" key="7">
    <source>
        <dbReference type="PROSITE" id="PS50110"/>
    </source>
</evidence>
<dbReference type="Proteomes" id="UP001321582">
    <property type="component" value="Chromosome"/>
</dbReference>
<keyword evidence="1" id="KW-0547">Nucleotide-binding</keyword>
<evidence type="ECO:0000256" key="5">
    <source>
        <dbReference type="PROSITE-ProRule" id="PRU00169"/>
    </source>
</evidence>
<organism evidence="8 9">
    <name type="scientific">Haliovirga abyssi</name>
    <dbReference type="NCBI Taxonomy" id="2996794"/>
    <lineage>
        <taxon>Bacteria</taxon>
        <taxon>Fusobacteriati</taxon>
        <taxon>Fusobacteriota</taxon>
        <taxon>Fusobacteriia</taxon>
        <taxon>Fusobacteriales</taxon>
        <taxon>Haliovirgaceae</taxon>
        <taxon>Haliovirga</taxon>
    </lineage>
</organism>
<dbReference type="SMART" id="SM00448">
    <property type="entry name" value="REC"/>
    <property type="match status" value="1"/>
</dbReference>
<evidence type="ECO:0000256" key="1">
    <source>
        <dbReference type="ARBA" id="ARBA00022741"/>
    </source>
</evidence>